<dbReference type="PANTHER" id="PTHR21681:SF0">
    <property type="entry name" value="EUKARYOTIC TRANSLATION INITIATION FACTOR 3 SUBUNIT J"/>
    <property type="match status" value="1"/>
</dbReference>
<reference evidence="8" key="2">
    <citation type="submission" date="2025-08" db="UniProtKB">
        <authorList>
            <consortium name="Ensembl"/>
        </authorList>
    </citation>
    <scope>IDENTIFICATION</scope>
</reference>
<evidence type="ECO:0000256" key="3">
    <source>
        <dbReference type="ARBA" id="ARBA00022917"/>
    </source>
</evidence>
<organism evidence="8 9">
    <name type="scientific">Oncorhynchus mykiss</name>
    <name type="common">Rainbow trout</name>
    <name type="synonym">Salmo gairdneri</name>
    <dbReference type="NCBI Taxonomy" id="8022"/>
    <lineage>
        <taxon>Eukaryota</taxon>
        <taxon>Metazoa</taxon>
        <taxon>Chordata</taxon>
        <taxon>Craniata</taxon>
        <taxon>Vertebrata</taxon>
        <taxon>Euteleostomi</taxon>
        <taxon>Actinopterygii</taxon>
        <taxon>Neopterygii</taxon>
        <taxon>Teleostei</taxon>
        <taxon>Protacanthopterygii</taxon>
        <taxon>Salmoniformes</taxon>
        <taxon>Salmonidae</taxon>
        <taxon>Salmoninae</taxon>
        <taxon>Oncorhynchus</taxon>
    </lineage>
</organism>
<comment type="subcellular location">
    <subcellularLocation>
        <location evidence="6">Cytoplasm</location>
    </subcellularLocation>
</comment>
<comment type="similarity">
    <text evidence="6">Belongs to the eIF-3 subunit J family.</text>
</comment>
<evidence type="ECO:0000313" key="8">
    <source>
        <dbReference type="Ensembl" id="ENSOMYP00000100513.2"/>
    </source>
</evidence>
<feature type="region of interest" description="Disordered" evidence="7">
    <location>
        <begin position="187"/>
        <end position="235"/>
    </location>
</feature>
<dbReference type="GO" id="GO:0016282">
    <property type="term" value="C:eukaryotic 43S preinitiation complex"/>
    <property type="evidence" value="ECO:0007669"/>
    <property type="project" value="UniProtKB-UniRule"/>
</dbReference>
<dbReference type="FunFam" id="1.10.246.60:FF:000001">
    <property type="entry name" value="Eukaryotic translation initiation factor 3 subunit J"/>
    <property type="match status" value="1"/>
</dbReference>
<dbReference type="GeneTree" id="ENSGT00390000018400"/>
<sequence>MRCLCSWCGASLWRAWSSSEFCYNSSKRDNVAQILQESGTFGPVQNWSPEDTQSSGQMIIFLPSQSDAAAGSPVLRLQALTGLLSHSLAFGPISSWRPEVFIEVGALAAGLPDMAMSSLVKVEGLTPFWLCPSSGQTSVRIQKHISEFCQTRTHTHTAKMADADDWDADNFEPDVAPIKKAVVLDKWEGEDEDEDVKDNWDDEEEEKKAEAKKSEAKVSEKKKLSEKIKEKENRLRKKQQELKKNLDEEEELTPEQQLAEKLKVQKMQEEADLELAKEAFGMSGGSTTNNVSGIEAMCPSSKEDFTEFEKLLKVKILQYEKSVHYSSFLESLFRELCISLEVEDLKKISSSLTVLLNEKQKQEKAIKGKKKKKGAVLGGGMKAKGKDDLADYGEFDGGYTQDYDDFM</sequence>
<dbReference type="Pfam" id="PF08597">
    <property type="entry name" value="eIF3_subunit"/>
    <property type="match status" value="1"/>
</dbReference>
<evidence type="ECO:0000256" key="7">
    <source>
        <dbReference type="SAM" id="MobiDB-lite"/>
    </source>
</evidence>
<evidence type="ECO:0000256" key="6">
    <source>
        <dbReference type="HAMAP-Rule" id="MF_03009"/>
    </source>
</evidence>
<keyword evidence="1 6" id="KW-0963">Cytoplasm</keyword>
<evidence type="ECO:0000256" key="5">
    <source>
        <dbReference type="ARBA" id="ARBA00065260"/>
    </source>
</evidence>
<accession>A0A8C7URL0</accession>
<proteinExistence type="inferred from homology"/>
<dbReference type="GO" id="GO:0001732">
    <property type="term" value="P:formation of cytoplasmic translation initiation complex"/>
    <property type="evidence" value="ECO:0007669"/>
    <property type="project" value="UniProtKB-UniRule"/>
</dbReference>
<feature type="compositionally biased region" description="Basic and acidic residues" evidence="7">
    <location>
        <begin position="206"/>
        <end position="235"/>
    </location>
</feature>
<comment type="function">
    <text evidence="6">Component of the eukaryotic translation initiation factor 3 (eIF-3) complex, which is involved in protein synthesis of a specialized repertoire of mRNAs and, together with other initiation factors, stimulates binding of mRNA and methionyl-tRNAi to the 40S ribosome. The eIF-3 complex specifically targets and initiates translation of a subset of mRNAs involved in cell proliferation.</text>
</comment>
<dbReference type="PANTHER" id="PTHR21681">
    <property type="entry name" value="EUKARYOTIC TRANSLATION INITIATION FACTOR 3 SUBUNIT J"/>
    <property type="match status" value="1"/>
</dbReference>
<dbReference type="Proteomes" id="UP000694395">
    <property type="component" value="Chromosome 26"/>
</dbReference>
<gene>
    <name evidence="6" type="primary">EIF3J</name>
    <name evidence="6" type="synonym">EIF3S1</name>
</gene>
<reference evidence="8" key="1">
    <citation type="submission" date="2020-07" db="EMBL/GenBank/DDBJ databases">
        <title>A long reads based de novo assembly of the rainbow trout Arlee double haploid line genome.</title>
        <authorList>
            <person name="Gao G."/>
            <person name="Palti Y."/>
        </authorList>
    </citation>
    <scope>NUCLEOTIDE SEQUENCE [LARGE SCALE GENOMIC DNA]</scope>
</reference>
<protein>
    <recommendedName>
        <fullName evidence="6">Eukaryotic translation initiation factor 3 subunit J</fullName>
        <shortName evidence="6">eIF3j</shortName>
    </recommendedName>
    <alternativeName>
        <fullName evidence="6">Eukaryotic translation initiation factor 3 subunit 1</fullName>
    </alternativeName>
    <alternativeName>
        <fullName evidence="6">eIF-3-alpha</fullName>
    </alternativeName>
    <alternativeName>
        <fullName evidence="6">eIF3 p35</fullName>
    </alternativeName>
</protein>
<keyword evidence="2 6" id="KW-0396">Initiation factor</keyword>
<comment type="subunit">
    <text evidence="5">Component of the eukaryotic translation initiation factor 3 (eIF-3) complex, which is composed of 13 subunits: EIF3A, EIF3B, EIF3C, EIF3D, EIF3E, EIF3F, EIF3G, EIF3H, EIF3I, EIF3J, EIF3K, EIF3L and EIF3M. The eIF-3 complex appears to include 3 stable modules: module A is composed of EIF3A, EIF3B, EIF3G and EIF3I; module B is composed of EIF3F, EIF3H, and EIF3M; and module C is composed of EIF3C, EIF3D, EIF3E, EIF3K and EIF3L. EIF3C of module C binds EIF3B of module A and EIF3H of module B, thereby linking the three modules. EIF3J is a labile subunit that binds to the eIF-3 complex via EIF3B. The eIF-3 complex interacts with RPS6KB1 under conditions of nutrient depletion. Mitogenic stimulation leads to binding and activation of a complex composed of MTOR and RPTOR, leading to phosphorylation and release of RPS6KB1 and binding of EIF4B to eIF-3.</text>
</comment>
<dbReference type="Ensembl" id="ENSOMYT00000109051.2">
    <property type="protein sequence ID" value="ENSOMYP00000100513.2"/>
    <property type="gene ID" value="ENSOMYG00000045452.2"/>
</dbReference>
<keyword evidence="9" id="KW-1185">Reference proteome</keyword>
<keyword evidence="4" id="KW-0175">Coiled coil</keyword>
<dbReference type="HAMAP" id="MF_03009">
    <property type="entry name" value="eIF3j"/>
    <property type="match status" value="1"/>
</dbReference>
<evidence type="ECO:0000256" key="4">
    <source>
        <dbReference type="ARBA" id="ARBA00023054"/>
    </source>
</evidence>
<dbReference type="GO" id="GO:0033290">
    <property type="term" value="C:eukaryotic 48S preinitiation complex"/>
    <property type="evidence" value="ECO:0007669"/>
    <property type="project" value="UniProtKB-UniRule"/>
</dbReference>
<evidence type="ECO:0000256" key="2">
    <source>
        <dbReference type="ARBA" id="ARBA00022540"/>
    </source>
</evidence>
<keyword evidence="3 6" id="KW-0648">Protein biosynthesis</keyword>
<name>A0A8C7URL0_ONCMY</name>
<feature type="compositionally biased region" description="Acidic residues" evidence="7">
    <location>
        <begin position="188"/>
        <end position="205"/>
    </location>
</feature>
<dbReference type="GO" id="GO:0003743">
    <property type="term" value="F:translation initiation factor activity"/>
    <property type="evidence" value="ECO:0007669"/>
    <property type="project" value="UniProtKB-UniRule"/>
</dbReference>
<evidence type="ECO:0000313" key="9">
    <source>
        <dbReference type="Proteomes" id="UP000694395"/>
    </source>
</evidence>
<reference evidence="8" key="3">
    <citation type="submission" date="2025-09" db="UniProtKB">
        <authorList>
            <consortium name="Ensembl"/>
        </authorList>
    </citation>
    <scope>IDENTIFICATION</scope>
</reference>
<dbReference type="InterPro" id="IPR013906">
    <property type="entry name" value="eIF3j"/>
</dbReference>
<evidence type="ECO:0000256" key="1">
    <source>
        <dbReference type="ARBA" id="ARBA00022490"/>
    </source>
</evidence>
<dbReference type="Gene3D" id="1.10.246.60">
    <property type="entry name" value="Eukaryotic translation initiation factor 3 like domains"/>
    <property type="match status" value="1"/>
</dbReference>
<dbReference type="GO" id="GO:0005852">
    <property type="term" value="C:eukaryotic translation initiation factor 3 complex"/>
    <property type="evidence" value="ECO:0007669"/>
    <property type="project" value="UniProtKB-UniRule"/>
</dbReference>
<dbReference type="InterPro" id="IPR023194">
    <property type="entry name" value="eIF3-like_dom_sf"/>
</dbReference>
<dbReference type="AlphaFoldDB" id="A0A8C7URL0"/>